<dbReference type="GO" id="GO:0006887">
    <property type="term" value="P:exocytosis"/>
    <property type="evidence" value="ECO:0007669"/>
    <property type="project" value="UniProtKB-KW"/>
</dbReference>
<evidence type="ECO:0000256" key="5">
    <source>
        <dbReference type="SAM" id="MobiDB-lite"/>
    </source>
</evidence>
<dbReference type="SMR" id="A0A7M7H4I0"/>
<dbReference type="PRINTS" id="PR00962">
    <property type="entry name" value="LETHAL2GIANT"/>
</dbReference>
<dbReference type="EnsemblMetazoa" id="XM_008205588">
    <property type="protein sequence ID" value="XP_008203810"/>
    <property type="gene ID" value="LOC100120554"/>
</dbReference>
<feature type="region of interest" description="Disordered" evidence="5">
    <location>
        <begin position="653"/>
        <end position="725"/>
    </location>
</feature>
<evidence type="ECO:0000313" key="7">
    <source>
        <dbReference type="EnsemblMetazoa" id="XP_008203810"/>
    </source>
</evidence>
<feature type="region of interest" description="Disordered" evidence="5">
    <location>
        <begin position="968"/>
        <end position="1057"/>
    </location>
</feature>
<dbReference type="GO" id="GO:0032878">
    <property type="term" value="P:regulation of establishment or maintenance of cell polarity"/>
    <property type="evidence" value="ECO:0007669"/>
    <property type="project" value="TreeGrafter"/>
</dbReference>
<protein>
    <recommendedName>
        <fullName evidence="6">Lethal giant larvae homologue 2 domain-containing protein</fullName>
    </recommendedName>
</protein>
<dbReference type="GO" id="GO:0005886">
    <property type="term" value="C:plasma membrane"/>
    <property type="evidence" value="ECO:0007669"/>
    <property type="project" value="TreeGrafter"/>
</dbReference>
<name>A0A7M7H4I0_NASVI</name>
<comment type="similarity">
    <text evidence="1">Belongs to the WD repeat L(2)GL family.</text>
</comment>
<evidence type="ECO:0000313" key="8">
    <source>
        <dbReference type="Proteomes" id="UP000002358"/>
    </source>
</evidence>
<feature type="compositionally biased region" description="Acidic residues" evidence="5">
    <location>
        <begin position="994"/>
        <end position="1005"/>
    </location>
</feature>
<evidence type="ECO:0000256" key="3">
    <source>
        <dbReference type="ARBA" id="ARBA00022574"/>
    </source>
</evidence>
<dbReference type="AlphaFoldDB" id="A0A7M7H4I0"/>
<dbReference type="InterPro" id="IPR000664">
    <property type="entry name" value="Lethal2_giant"/>
</dbReference>
<dbReference type="GO" id="GO:0008593">
    <property type="term" value="P:regulation of Notch signaling pathway"/>
    <property type="evidence" value="ECO:0007669"/>
    <property type="project" value="TreeGrafter"/>
</dbReference>
<keyword evidence="2" id="KW-0268">Exocytosis</keyword>
<dbReference type="InterPro" id="IPR001680">
    <property type="entry name" value="WD40_rpt"/>
</dbReference>
<proteinExistence type="inferred from homology"/>
<keyword evidence="4" id="KW-0677">Repeat</keyword>
<dbReference type="GO" id="GO:0045159">
    <property type="term" value="F:myosin II binding"/>
    <property type="evidence" value="ECO:0007669"/>
    <property type="project" value="TreeGrafter"/>
</dbReference>
<keyword evidence="8" id="KW-1185">Reference proteome</keyword>
<dbReference type="InParanoid" id="A0A7M7H4I0"/>
<dbReference type="GO" id="GO:0006893">
    <property type="term" value="P:Golgi to plasma membrane transport"/>
    <property type="evidence" value="ECO:0007669"/>
    <property type="project" value="TreeGrafter"/>
</dbReference>
<dbReference type="KEGG" id="nvi:100120554"/>
<dbReference type="Proteomes" id="UP000002358">
    <property type="component" value="Chromosome 3"/>
</dbReference>
<sequence length="1212" mass="132410">MLKFIRGKGQQPTAERQKLQKDLFAFRKTVQHGFPNKPTAIAWDPSLRLMIIGTASGAIKVFGRPGVEFYGQHASESGEIAVTKIIALPNEGRVVSLCDDNSLHLWEINENSVIETKSLALEGKLKKISAMCLESNGDHLLLGTEGGNIYLLNLKTFTMSDTIIYQDVVMQNVPKDFKVNPGPVEAIAEQPGHPDNILIGYNRGLMVLWNKATPGAQQLMGLFSRAQTFVSTQQLESVHWVSESRFVFSHNDGSYAFASPGNEEPPTPTTPYGPFPCKAITKIVVHPTEDDDELILFSGGMQRSVHSDRHTITVKQEGKNKKHVVFDFTSKVIDFFTILPKKKQPQDGDEEKDEKAKNTESPEALIVLAEEELIAIDLTDPDWKMMALPYLVSLHASAVTCSQHVPNIPEELWEAIESAGKAQTGHLYSEKEWPIDGGVLLCRKPAESDKPKPRELLLTGHEDGTVRFWNASDVALTPLYKYNSSILFTGEHLDVLEQPPEDEEDEWPPFRKVGTFDPYSDDPRLAVKKVLLCPLSSTLVIAGTAGHVITAKISAEAINKEIKSVTMNVVNDRDGFVWKGHEHLPARTASISFAVGFQPHCLLQLYPPAAVTALAMHSEWGLLAAGTAHGLAVFDYVRIKAISVKCTLNPNDLSGAGDTPISRRKSFKKSLRESFRRLRKGRSQRRATTATGSPPRPATAPEAKKKDAPSIASSPSGDAPIDVKPVERQVEARPVDDASGSMVRCLYFARSYIISMQNTTPTLWAGTNNGTVYVFTLAIPAGVRRTEEDVNCTLGKEIQLKHRAPVIAITILDGSNIPLPEPFEAERGVCPGPDMASPHRVVIASEEQFKIFNLPSLKPFCKYKLTAHEGSRVRKTGFAKFTCPVEPSGQHEETCLLCLTNLGECLVLGIPELRRQLNAATIKREDINGISSLTFTKAGEALYLHSSSELQRISLSAAKMTKAHCALNLPPNARSTPEVATPEQKDTSTTEPEEKNEEATNEEVVVEEKGVNQTQALPKVITENGVVGSTNGEESPKEPSLRPAASTTDVNGDDDRQDLSSLGDITIDSVKDHLLNSSLFRNATSSEDLHNRLAGLKMEVTSRTSEISTQNQSVVVKTTTVISQQASTNGITTNGDVETQTTQQNACEQVNSTTVEREISSGTETTTTHATITLPPNVEISAADLANLECTTTTVITEKTKAPLAKPEEVGS</sequence>
<evidence type="ECO:0000256" key="1">
    <source>
        <dbReference type="ARBA" id="ARBA00008070"/>
    </source>
</evidence>
<evidence type="ECO:0000256" key="2">
    <source>
        <dbReference type="ARBA" id="ARBA00022483"/>
    </source>
</evidence>
<evidence type="ECO:0000256" key="4">
    <source>
        <dbReference type="ARBA" id="ARBA00022737"/>
    </source>
</evidence>
<dbReference type="InterPro" id="IPR015943">
    <property type="entry name" value="WD40/YVTN_repeat-like_dom_sf"/>
</dbReference>
<evidence type="ECO:0000259" key="6">
    <source>
        <dbReference type="Pfam" id="PF08366"/>
    </source>
</evidence>
<dbReference type="PANTHER" id="PTHR10241">
    <property type="entry name" value="LETHAL 2 GIANT LARVAE PROTEIN"/>
    <property type="match status" value="1"/>
</dbReference>
<dbReference type="PANTHER" id="PTHR10241:SF29">
    <property type="entry name" value="LETHAL(2) GIANT LARVAE PROTEIN"/>
    <property type="match status" value="1"/>
</dbReference>
<dbReference type="GO" id="GO:0019905">
    <property type="term" value="F:syntaxin binding"/>
    <property type="evidence" value="ECO:0007669"/>
    <property type="project" value="TreeGrafter"/>
</dbReference>
<dbReference type="OrthoDB" id="19944at2759"/>
<dbReference type="EnsemblMetazoa" id="XM_032598073">
    <property type="protein sequence ID" value="XP_032453964"/>
    <property type="gene ID" value="LOC100120554"/>
</dbReference>
<dbReference type="FunCoup" id="A0A7M7H4I0">
    <property type="interactions" value="431"/>
</dbReference>
<dbReference type="Gene3D" id="2.130.10.10">
    <property type="entry name" value="YVTN repeat-like/Quinoprotein amine dehydrogenase"/>
    <property type="match status" value="1"/>
</dbReference>
<dbReference type="SMART" id="SM00320">
    <property type="entry name" value="WD40"/>
    <property type="match status" value="5"/>
</dbReference>
<dbReference type="InterPro" id="IPR013577">
    <property type="entry name" value="LLGL2"/>
</dbReference>
<dbReference type="GO" id="GO:0005096">
    <property type="term" value="F:GTPase activator activity"/>
    <property type="evidence" value="ECO:0007669"/>
    <property type="project" value="TreeGrafter"/>
</dbReference>
<dbReference type="GO" id="GO:0030864">
    <property type="term" value="C:cortical actin cytoskeleton"/>
    <property type="evidence" value="ECO:0007669"/>
    <property type="project" value="TreeGrafter"/>
</dbReference>
<dbReference type="RefSeq" id="XP_008203810.1">
    <property type="nucleotide sequence ID" value="XM_008205588.4"/>
</dbReference>
<feature type="region of interest" description="Disordered" evidence="5">
    <location>
        <begin position="343"/>
        <end position="362"/>
    </location>
</feature>
<dbReference type="Pfam" id="PF08366">
    <property type="entry name" value="LLGL"/>
    <property type="match status" value="1"/>
</dbReference>
<dbReference type="GO" id="GO:0030866">
    <property type="term" value="P:cortical actin cytoskeleton organization"/>
    <property type="evidence" value="ECO:0007669"/>
    <property type="project" value="TreeGrafter"/>
</dbReference>
<dbReference type="InterPro" id="IPR036322">
    <property type="entry name" value="WD40_repeat_dom_sf"/>
</dbReference>
<organism evidence="7 8">
    <name type="scientific">Nasonia vitripennis</name>
    <name type="common">Parasitic wasp</name>
    <dbReference type="NCBI Taxonomy" id="7425"/>
    <lineage>
        <taxon>Eukaryota</taxon>
        <taxon>Metazoa</taxon>
        <taxon>Ecdysozoa</taxon>
        <taxon>Arthropoda</taxon>
        <taxon>Hexapoda</taxon>
        <taxon>Insecta</taxon>
        <taxon>Pterygota</taxon>
        <taxon>Neoptera</taxon>
        <taxon>Endopterygota</taxon>
        <taxon>Hymenoptera</taxon>
        <taxon>Apocrita</taxon>
        <taxon>Proctotrupomorpha</taxon>
        <taxon>Chalcidoidea</taxon>
        <taxon>Pteromalidae</taxon>
        <taxon>Pteromalinae</taxon>
        <taxon>Nasonia</taxon>
    </lineage>
</organism>
<dbReference type="GeneID" id="100120554"/>
<accession>A0A7M7H4I0</accession>
<dbReference type="GO" id="GO:0051294">
    <property type="term" value="P:establishment of spindle orientation"/>
    <property type="evidence" value="ECO:0007669"/>
    <property type="project" value="TreeGrafter"/>
</dbReference>
<reference evidence="7" key="1">
    <citation type="submission" date="2021-01" db="UniProtKB">
        <authorList>
            <consortium name="EnsemblMetazoa"/>
        </authorList>
    </citation>
    <scope>IDENTIFICATION</scope>
</reference>
<dbReference type="RefSeq" id="XP_032453964.1">
    <property type="nucleotide sequence ID" value="XM_032598073.1"/>
</dbReference>
<dbReference type="SUPFAM" id="SSF50978">
    <property type="entry name" value="WD40 repeat-like"/>
    <property type="match status" value="2"/>
</dbReference>
<feature type="domain" description="Lethal giant larvae homologue 2" evidence="6">
    <location>
        <begin position="269"/>
        <end position="384"/>
    </location>
</feature>
<keyword evidence="3" id="KW-0853">WD repeat</keyword>